<dbReference type="EMBL" id="MU266531">
    <property type="protein sequence ID" value="KAH7921349.1"/>
    <property type="molecule type" value="Genomic_DNA"/>
</dbReference>
<evidence type="ECO:0000313" key="2">
    <source>
        <dbReference type="Proteomes" id="UP000790709"/>
    </source>
</evidence>
<evidence type="ECO:0000313" key="1">
    <source>
        <dbReference type="EMBL" id="KAH7921349.1"/>
    </source>
</evidence>
<reference evidence="1" key="1">
    <citation type="journal article" date="2021" name="New Phytol.">
        <title>Evolutionary innovations through gain and loss of genes in the ectomycorrhizal Boletales.</title>
        <authorList>
            <person name="Wu G."/>
            <person name="Miyauchi S."/>
            <person name="Morin E."/>
            <person name="Kuo A."/>
            <person name="Drula E."/>
            <person name="Varga T."/>
            <person name="Kohler A."/>
            <person name="Feng B."/>
            <person name="Cao Y."/>
            <person name="Lipzen A."/>
            <person name="Daum C."/>
            <person name="Hundley H."/>
            <person name="Pangilinan J."/>
            <person name="Johnson J."/>
            <person name="Barry K."/>
            <person name="LaButti K."/>
            <person name="Ng V."/>
            <person name="Ahrendt S."/>
            <person name="Min B."/>
            <person name="Choi I.G."/>
            <person name="Park H."/>
            <person name="Plett J.M."/>
            <person name="Magnuson J."/>
            <person name="Spatafora J.W."/>
            <person name="Nagy L.G."/>
            <person name="Henrissat B."/>
            <person name="Grigoriev I.V."/>
            <person name="Yang Z.L."/>
            <person name="Xu J."/>
            <person name="Martin F.M."/>
        </authorList>
    </citation>
    <scope>NUCLEOTIDE SEQUENCE</scope>
    <source>
        <strain evidence="1">KUC20120723A-06</strain>
    </source>
</reference>
<proteinExistence type="predicted"/>
<organism evidence="1 2">
    <name type="scientific">Leucogyrophana mollusca</name>
    <dbReference type="NCBI Taxonomy" id="85980"/>
    <lineage>
        <taxon>Eukaryota</taxon>
        <taxon>Fungi</taxon>
        <taxon>Dikarya</taxon>
        <taxon>Basidiomycota</taxon>
        <taxon>Agaricomycotina</taxon>
        <taxon>Agaricomycetes</taxon>
        <taxon>Agaricomycetidae</taxon>
        <taxon>Boletales</taxon>
        <taxon>Boletales incertae sedis</taxon>
        <taxon>Leucogyrophana</taxon>
    </lineage>
</organism>
<sequence length="384" mass="42588">MDPNQRSKASQTATVQKLLEDRAVKRAAKAAERRAKSEKLKEEGNKLYKQQDFLGAVQCYQQAVGVHGLAAKPVLLNNLAAAYLKLDMTREAHIAAMDALVADPKSIKARFRRGVARQEMNLLSAAAVDFKSVLKMDPNNAEANSRLGFVEELLFLGEGEETGHSDDEFPAPEDPSMAPDSESGSSDCEHEGNNIPCRFYNHDGCMKGRSCAYSHAPDTLSERDGLGKNVCVYFLMGICKFGDAKCVYSHTKDYLQPKDGWWTTQEGRDNAKEVQKLQQQQARQTEAFIDNYILNLRDSLQPVRQARGRNAPGSSKSKSKSKPKSKPKGKKGRVPSNYGVHSDRTREAEDYTMMFSESDVEELLSQGVKPWDEDACDVLAALSI</sequence>
<name>A0ACB8B7V4_9AGAM</name>
<dbReference type="Proteomes" id="UP000790709">
    <property type="component" value="Unassembled WGS sequence"/>
</dbReference>
<protein>
    <submittedName>
        <fullName evidence="1">TPR-like protein</fullName>
    </submittedName>
</protein>
<accession>A0ACB8B7V4</accession>
<keyword evidence="2" id="KW-1185">Reference proteome</keyword>
<gene>
    <name evidence="1" type="ORF">BV22DRAFT_1132362</name>
</gene>
<comment type="caution">
    <text evidence="1">The sequence shown here is derived from an EMBL/GenBank/DDBJ whole genome shotgun (WGS) entry which is preliminary data.</text>
</comment>